<feature type="transmembrane region" description="Helical" evidence="2">
    <location>
        <begin position="73"/>
        <end position="95"/>
    </location>
</feature>
<dbReference type="InterPro" id="IPR001932">
    <property type="entry name" value="PPM-type_phosphatase-like_dom"/>
</dbReference>
<evidence type="ECO:0000256" key="1">
    <source>
        <dbReference type="ARBA" id="ARBA00022801"/>
    </source>
</evidence>
<dbReference type="InterPro" id="IPR052016">
    <property type="entry name" value="Bact_Sigma-Reg"/>
</dbReference>
<organism evidence="4 5">
    <name type="scientific">Streptomyces longisporoflavus</name>
    <dbReference type="NCBI Taxonomy" id="28044"/>
    <lineage>
        <taxon>Bacteria</taxon>
        <taxon>Bacillati</taxon>
        <taxon>Actinomycetota</taxon>
        <taxon>Actinomycetes</taxon>
        <taxon>Kitasatosporales</taxon>
        <taxon>Streptomycetaceae</taxon>
        <taxon>Streptomyces</taxon>
    </lineage>
</organism>
<protein>
    <submittedName>
        <fullName evidence="4">PP2C family protein-serine/threonine phosphatase</fullName>
        <ecNumber evidence="4">3.1.3.16</ecNumber>
    </submittedName>
</protein>
<dbReference type="PANTHER" id="PTHR43156">
    <property type="entry name" value="STAGE II SPORULATION PROTEIN E-RELATED"/>
    <property type="match status" value="1"/>
</dbReference>
<dbReference type="PANTHER" id="PTHR43156:SF2">
    <property type="entry name" value="STAGE II SPORULATION PROTEIN E"/>
    <property type="match status" value="1"/>
</dbReference>
<dbReference type="GO" id="GO:0004722">
    <property type="term" value="F:protein serine/threonine phosphatase activity"/>
    <property type="evidence" value="ECO:0007669"/>
    <property type="project" value="UniProtKB-EC"/>
</dbReference>
<dbReference type="EMBL" id="JBIRGQ010000008">
    <property type="protein sequence ID" value="MFH8550704.1"/>
    <property type="molecule type" value="Genomic_DNA"/>
</dbReference>
<dbReference type="RefSeq" id="WP_397717289.1">
    <property type="nucleotide sequence ID" value="NZ_JBIRGN010000008.1"/>
</dbReference>
<keyword evidence="5" id="KW-1185">Reference proteome</keyword>
<keyword evidence="2" id="KW-0472">Membrane</keyword>
<accession>A0ABW7R2U3</accession>
<dbReference type="InterPro" id="IPR036457">
    <property type="entry name" value="PPM-type-like_dom_sf"/>
</dbReference>
<feature type="domain" description="PPM-type phosphatase" evidence="3">
    <location>
        <begin position="126"/>
        <end position="336"/>
    </location>
</feature>
<feature type="transmembrane region" description="Helical" evidence="2">
    <location>
        <begin position="49"/>
        <end position="67"/>
    </location>
</feature>
<gene>
    <name evidence="4" type="ORF">ACH4F9_37515</name>
</gene>
<evidence type="ECO:0000313" key="5">
    <source>
        <dbReference type="Proteomes" id="UP001610818"/>
    </source>
</evidence>
<keyword evidence="1 4" id="KW-0378">Hydrolase</keyword>
<sequence length="359" mass="37668">MFHIGGALTAGGVLTAHVTLNEWRLTPSVLLIGPVLTSARKGPKATAGVVIWSLVLFVTWTVALSVADRHGSALSPATVVFDSLVLVIGGGAAVYGARRRVQREAELHRVVQRSRDAVLRPLAAEADGVVFSSLYRPVSEFGLGGDLYDLAHTPYGPRLLIGDVRGHGPEAAVLCAATVGAFREGAGGTPALVDLAAHLDTRISGDLGPEDFVTVLLAEFAPGEVRLVNCGHPAPLRIGLRAEPLAPSRPSAPLGLGPRPQLQRARLGVGERLLLYTDGLSEARDAQGTMLPLDDRVREAACLPLVQECLDALLSLATAHAGGSLQDDLALIMCERRCATPTGDGGRTPGPSLVRDRYL</sequence>
<keyword evidence="2" id="KW-0812">Transmembrane</keyword>
<dbReference type="Pfam" id="PF07228">
    <property type="entry name" value="SpoIIE"/>
    <property type="match status" value="1"/>
</dbReference>
<evidence type="ECO:0000256" key="2">
    <source>
        <dbReference type="SAM" id="Phobius"/>
    </source>
</evidence>
<dbReference type="Proteomes" id="UP001610818">
    <property type="component" value="Unassembled WGS sequence"/>
</dbReference>
<dbReference type="SMART" id="SM00331">
    <property type="entry name" value="PP2C_SIG"/>
    <property type="match status" value="1"/>
</dbReference>
<dbReference type="Gene3D" id="3.60.40.10">
    <property type="entry name" value="PPM-type phosphatase domain"/>
    <property type="match status" value="1"/>
</dbReference>
<evidence type="ECO:0000259" key="3">
    <source>
        <dbReference type="SMART" id="SM00331"/>
    </source>
</evidence>
<dbReference type="EC" id="3.1.3.16" evidence="4"/>
<proteinExistence type="predicted"/>
<name>A0ABW7R2U3_9ACTN</name>
<reference evidence="4 5" key="1">
    <citation type="submission" date="2024-10" db="EMBL/GenBank/DDBJ databases">
        <title>The Natural Products Discovery Center: Release of the First 8490 Sequenced Strains for Exploring Actinobacteria Biosynthetic Diversity.</title>
        <authorList>
            <person name="Kalkreuter E."/>
            <person name="Kautsar S.A."/>
            <person name="Yang D."/>
            <person name="Bader C.D."/>
            <person name="Teijaro C.N."/>
            <person name="Fluegel L."/>
            <person name="Davis C.M."/>
            <person name="Simpson J.R."/>
            <person name="Lauterbach L."/>
            <person name="Steele A.D."/>
            <person name="Gui C."/>
            <person name="Meng S."/>
            <person name="Li G."/>
            <person name="Viehrig K."/>
            <person name="Ye F."/>
            <person name="Su P."/>
            <person name="Kiefer A.F."/>
            <person name="Nichols A."/>
            <person name="Cepeda A.J."/>
            <person name="Yan W."/>
            <person name="Fan B."/>
            <person name="Jiang Y."/>
            <person name="Adhikari A."/>
            <person name="Zheng C.-J."/>
            <person name="Schuster L."/>
            <person name="Cowan T.M."/>
            <person name="Smanski M.J."/>
            <person name="Chevrette M.G."/>
            <person name="De Carvalho L.P.S."/>
            <person name="Shen B."/>
        </authorList>
    </citation>
    <scope>NUCLEOTIDE SEQUENCE [LARGE SCALE GENOMIC DNA]</scope>
    <source>
        <strain evidence="4 5">NPDC017990</strain>
    </source>
</reference>
<evidence type="ECO:0000313" key="4">
    <source>
        <dbReference type="EMBL" id="MFH8550704.1"/>
    </source>
</evidence>
<keyword evidence="2" id="KW-1133">Transmembrane helix</keyword>
<comment type="caution">
    <text evidence="4">The sequence shown here is derived from an EMBL/GenBank/DDBJ whole genome shotgun (WGS) entry which is preliminary data.</text>
</comment>